<dbReference type="AlphaFoldDB" id="A0A4Y9QLR8"/>
<keyword evidence="1" id="KW-0812">Transmembrane</keyword>
<dbReference type="InterPro" id="IPR052336">
    <property type="entry name" value="MlaD_Phospholipid_Transporter"/>
</dbReference>
<organism evidence="3 4">
    <name type="scientific">Algoriphagus kandeliae</name>
    <dbReference type="NCBI Taxonomy" id="2562278"/>
    <lineage>
        <taxon>Bacteria</taxon>
        <taxon>Pseudomonadati</taxon>
        <taxon>Bacteroidota</taxon>
        <taxon>Cytophagia</taxon>
        <taxon>Cytophagales</taxon>
        <taxon>Cyclobacteriaceae</taxon>
        <taxon>Algoriphagus</taxon>
    </lineage>
</organism>
<sequence length="326" mass="35808">MRGENKRSVIVGIFVFLGIAILVAGVLTLGGQQKKFVKSISLKAVFDDIGGLQTGNNIWFSGVKIGTVRKINFYGDSQVEVEMNVEESVAEFIRKDSKATISSDGLIGNKIIVIYGGSTQAPPVQDGDRLEAVMPLDTDQMMETLQVNNENLVEITNDLKLLTSKLAQGEGIVGAVMTDSLLAENFKSILANLNRASINSNRMLDELNRFSGKLNEEGNLFNDLVTDKEIAQDIRATMESFKSAAANTEALTQKLTDISEKLNDPNNTLGLLLNDPEFAESLKSTLINTDSATYNLNRGMEALEYTWPFRKGFKRKAKAEAKEQNQ</sequence>
<evidence type="ECO:0000313" key="4">
    <source>
        <dbReference type="Proteomes" id="UP000297647"/>
    </source>
</evidence>
<dbReference type="Pfam" id="PF02470">
    <property type="entry name" value="MlaD"/>
    <property type="match status" value="1"/>
</dbReference>
<feature type="transmembrane region" description="Helical" evidence="1">
    <location>
        <begin position="9"/>
        <end position="31"/>
    </location>
</feature>
<keyword evidence="1" id="KW-1133">Transmembrane helix</keyword>
<proteinExistence type="predicted"/>
<dbReference type="InterPro" id="IPR003399">
    <property type="entry name" value="Mce/MlaD"/>
</dbReference>
<dbReference type="PANTHER" id="PTHR33371:SF4">
    <property type="entry name" value="INTERMEMBRANE PHOSPHOLIPID TRANSPORT SYSTEM BINDING PROTEIN MLAD"/>
    <property type="match status" value="1"/>
</dbReference>
<gene>
    <name evidence="3" type="ORF">E4S40_12790</name>
</gene>
<comment type="caution">
    <text evidence="3">The sequence shown here is derived from an EMBL/GenBank/DDBJ whole genome shotgun (WGS) entry which is preliminary data.</text>
</comment>
<evidence type="ECO:0000313" key="3">
    <source>
        <dbReference type="EMBL" id="TFV93137.1"/>
    </source>
</evidence>
<feature type="domain" description="Mce/MlaD" evidence="2">
    <location>
        <begin position="40"/>
        <end position="114"/>
    </location>
</feature>
<dbReference type="Proteomes" id="UP000297647">
    <property type="component" value="Unassembled WGS sequence"/>
</dbReference>
<evidence type="ECO:0000259" key="2">
    <source>
        <dbReference type="Pfam" id="PF02470"/>
    </source>
</evidence>
<dbReference type="EMBL" id="SPSB01000004">
    <property type="protein sequence ID" value="TFV93137.1"/>
    <property type="molecule type" value="Genomic_DNA"/>
</dbReference>
<evidence type="ECO:0000256" key="1">
    <source>
        <dbReference type="SAM" id="Phobius"/>
    </source>
</evidence>
<dbReference type="RefSeq" id="WP_135074722.1">
    <property type="nucleotide sequence ID" value="NZ_SPSB01000004.1"/>
</dbReference>
<keyword evidence="1" id="KW-0472">Membrane</keyword>
<protein>
    <submittedName>
        <fullName evidence="3">MCE family protein</fullName>
    </submittedName>
</protein>
<keyword evidence="4" id="KW-1185">Reference proteome</keyword>
<dbReference type="OrthoDB" id="9771725at2"/>
<dbReference type="PANTHER" id="PTHR33371">
    <property type="entry name" value="INTERMEMBRANE PHOSPHOLIPID TRANSPORT SYSTEM BINDING PROTEIN MLAD-RELATED"/>
    <property type="match status" value="1"/>
</dbReference>
<reference evidence="3 4" key="1">
    <citation type="submission" date="2019-03" db="EMBL/GenBank/DDBJ databases">
        <title>Algoriphagus sp. nov, a new strain isolated from root system soil of mangrove plant Kandelia.</title>
        <authorList>
            <person name="Yin Q."/>
            <person name="Wang K."/>
            <person name="Song Z."/>
        </authorList>
    </citation>
    <scope>NUCLEOTIDE SEQUENCE [LARGE SCALE GENOMIC DNA]</scope>
    <source>
        <strain evidence="3 4">XY-J91</strain>
    </source>
</reference>
<accession>A0A4Y9QLR8</accession>
<name>A0A4Y9QLR8_9BACT</name>